<protein>
    <submittedName>
        <fullName evidence="1">Uncharacterized protein</fullName>
    </submittedName>
</protein>
<comment type="caution">
    <text evidence="1">The sequence shown here is derived from an EMBL/GenBank/DDBJ whole genome shotgun (WGS) entry which is preliminary data.</text>
</comment>
<reference evidence="1" key="1">
    <citation type="submission" date="2019-12" db="EMBL/GenBank/DDBJ databases">
        <title>Genome sequencing and annotation of Brassica cretica.</title>
        <authorList>
            <person name="Studholme D.J."/>
            <person name="Sarris P.F."/>
        </authorList>
    </citation>
    <scope>NUCLEOTIDE SEQUENCE</scope>
    <source>
        <strain evidence="1">PFS-102/07</strain>
        <tissue evidence="1">Leaf</tissue>
    </source>
</reference>
<gene>
    <name evidence="1" type="ORF">F2Q70_00013011</name>
</gene>
<name>A0A8S9M9W8_BRACR</name>
<sequence>MIYASIVYTVSPTWPRFSLASTLSLLAAASVGSGQFRLIVSWFCCGLRLGELTSWSTAGGGVISTPFVFPSPPHPFLSVRGLSPRDVLEPVEGSWCVLY</sequence>
<organism evidence="1">
    <name type="scientific">Brassica cretica</name>
    <name type="common">Mustard</name>
    <dbReference type="NCBI Taxonomy" id="69181"/>
    <lineage>
        <taxon>Eukaryota</taxon>
        <taxon>Viridiplantae</taxon>
        <taxon>Streptophyta</taxon>
        <taxon>Embryophyta</taxon>
        <taxon>Tracheophyta</taxon>
        <taxon>Spermatophyta</taxon>
        <taxon>Magnoliopsida</taxon>
        <taxon>eudicotyledons</taxon>
        <taxon>Gunneridae</taxon>
        <taxon>Pentapetalae</taxon>
        <taxon>rosids</taxon>
        <taxon>malvids</taxon>
        <taxon>Brassicales</taxon>
        <taxon>Brassicaceae</taxon>
        <taxon>Brassiceae</taxon>
        <taxon>Brassica</taxon>
    </lineage>
</organism>
<accession>A0A8S9M9W8</accession>
<evidence type="ECO:0000313" key="1">
    <source>
        <dbReference type="EMBL" id="KAF2615337.1"/>
    </source>
</evidence>
<dbReference type="EMBL" id="QGKY02000089">
    <property type="protein sequence ID" value="KAF2615337.1"/>
    <property type="molecule type" value="Genomic_DNA"/>
</dbReference>
<dbReference type="AlphaFoldDB" id="A0A8S9M9W8"/>
<proteinExistence type="predicted"/>